<evidence type="ECO:0000256" key="2">
    <source>
        <dbReference type="ARBA" id="ARBA00022989"/>
    </source>
</evidence>
<feature type="transmembrane region" description="Helical" evidence="5">
    <location>
        <begin position="447"/>
        <end position="470"/>
    </location>
</feature>
<feature type="compositionally biased region" description="Basic and acidic residues" evidence="4">
    <location>
        <begin position="160"/>
        <end position="170"/>
    </location>
</feature>
<feature type="region of interest" description="Disordered" evidence="4">
    <location>
        <begin position="90"/>
        <end position="113"/>
    </location>
</feature>
<dbReference type="SUPFAM" id="SSF103473">
    <property type="entry name" value="MFS general substrate transporter"/>
    <property type="match status" value="1"/>
</dbReference>
<keyword evidence="3 5" id="KW-0472">Membrane</keyword>
<feature type="region of interest" description="Disordered" evidence="4">
    <location>
        <begin position="132"/>
        <end position="203"/>
    </location>
</feature>
<keyword evidence="7" id="KW-1185">Reference proteome</keyword>
<dbReference type="Proteomes" id="UP000001396">
    <property type="component" value="Unassembled WGS sequence"/>
</dbReference>
<dbReference type="InParanoid" id="D3BV21"/>
<feature type="transmembrane region" description="Helical" evidence="5">
    <location>
        <begin position="375"/>
        <end position="394"/>
    </location>
</feature>
<feature type="transmembrane region" description="Helical" evidence="5">
    <location>
        <begin position="400"/>
        <end position="420"/>
    </location>
</feature>
<sequence>MDSSADYQALQSDEADLGDVSNSNSNNNSSSNNNNNNNNNSNKLYQYDEYDNNNSSSDDVVVDLKMNKDEAQQQPVVVVVVENHNDSKLDTNEIELEQDRYLGSGNNDNSNNKYKKVEEVVEVNGADSNNSILITNNNSNNNNSSIYGQADDGDDASDNDNDRLLEKTYPDSETNSDSDSNSNFNINSSSSILPPLPPQTFTPSKLEQHVTFNDNILKYSSVDPEDFDDDDDTVSSLNESDFVTPDADLFPTPNNIYERILNQASKLRFEASIHAKELKLTAAYLACFISLGISIGSLGPTLPALAKNTHSTLAEVGYFFSARGVGYFIGSFSGRVWLAGLLFFFEGVGGGVTDAGLNTMIVWIWKKSVNPFMQLLHFSFGIGALLAPFIVSMIVESSLFVKYLVLSMIMLCSFLPVILLRSPPPYNEETETAVTLTKNEKRLRIEVILAVACFLFFYVGAEAGYGGWVFTYAKSLLNMEDQAAGLLNSLFWTTFTLARLAGVFISMYLTPNVKMFLFSFLLIIAPYSEAVLWIATSGLGISLASIFPTCISLPQNLNMPVTGEATSYMIIGATLGEVTIPWLIGVAQHHISERTLPWVVVISCVITLAVYIGINIRAKIMRARDRGDTFELKNINQFITTIQHQN</sequence>
<accession>D3BV21</accession>
<dbReference type="EMBL" id="ADBJ01000060">
    <property type="protein sequence ID" value="EFA74959.1"/>
    <property type="molecule type" value="Genomic_DNA"/>
</dbReference>
<feature type="transmembrane region" description="Helical" evidence="5">
    <location>
        <begin position="282"/>
        <end position="305"/>
    </location>
</feature>
<name>D3BV21_HETP5</name>
<dbReference type="PANTHER" id="PTHR23121">
    <property type="entry name" value="SODIUM-DEPENDENT GLUCOSE TRANSPORTER 1"/>
    <property type="match status" value="1"/>
</dbReference>
<reference evidence="6 7" key="1">
    <citation type="journal article" date="2011" name="Genome Res.">
        <title>Phylogeny-wide analysis of social amoeba genomes highlights ancient origins for complex intercellular communication.</title>
        <authorList>
            <person name="Heidel A.J."/>
            <person name="Lawal H.M."/>
            <person name="Felder M."/>
            <person name="Schilde C."/>
            <person name="Helps N.R."/>
            <person name="Tunggal B."/>
            <person name="Rivero F."/>
            <person name="John U."/>
            <person name="Schleicher M."/>
            <person name="Eichinger L."/>
            <person name="Platzer M."/>
            <person name="Noegel A.A."/>
            <person name="Schaap P."/>
            <person name="Gloeckner G."/>
        </authorList>
    </citation>
    <scope>NUCLEOTIDE SEQUENCE [LARGE SCALE GENOMIC DNA]</scope>
    <source>
        <strain evidence="7">ATCC 26659 / Pp 5 / PN500</strain>
    </source>
</reference>
<evidence type="ECO:0000256" key="4">
    <source>
        <dbReference type="SAM" id="MobiDB-lite"/>
    </source>
</evidence>
<feature type="transmembrane region" description="Helical" evidence="5">
    <location>
        <begin position="312"/>
        <end position="330"/>
    </location>
</feature>
<feature type="transmembrane region" description="Helical" evidence="5">
    <location>
        <begin position="565"/>
        <end position="584"/>
    </location>
</feature>
<feature type="region of interest" description="Disordered" evidence="4">
    <location>
        <begin position="1"/>
        <end position="58"/>
    </location>
</feature>
<dbReference type="GeneID" id="31367461"/>
<dbReference type="InterPro" id="IPR036259">
    <property type="entry name" value="MFS_trans_sf"/>
</dbReference>
<organism evidence="6 7">
    <name type="scientific">Heterostelium pallidum (strain ATCC 26659 / Pp 5 / PN500)</name>
    <name type="common">Cellular slime mold</name>
    <name type="synonym">Polysphondylium pallidum</name>
    <dbReference type="NCBI Taxonomy" id="670386"/>
    <lineage>
        <taxon>Eukaryota</taxon>
        <taxon>Amoebozoa</taxon>
        <taxon>Evosea</taxon>
        <taxon>Eumycetozoa</taxon>
        <taxon>Dictyostelia</taxon>
        <taxon>Acytosteliales</taxon>
        <taxon>Acytosteliaceae</taxon>
        <taxon>Heterostelium</taxon>
    </lineage>
</organism>
<dbReference type="FunCoup" id="D3BV21">
    <property type="interactions" value="1"/>
</dbReference>
<evidence type="ECO:0000256" key="1">
    <source>
        <dbReference type="ARBA" id="ARBA00022692"/>
    </source>
</evidence>
<proteinExistence type="predicted"/>
<dbReference type="PANTHER" id="PTHR23121:SF9">
    <property type="entry name" value="SODIUM-DEPENDENT GLUCOSE TRANSPORTER 1"/>
    <property type="match status" value="1"/>
</dbReference>
<keyword evidence="2 5" id="KW-1133">Transmembrane helix</keyword>
<dbReference type="AlphaFoldDB" id="D3BV21"/>
<keyword evidence="1 5" id="KW-0812">Transmembrane</keyword>
<feature type="transmembrane region" description="Helical" evidence="5">
    <location>
        <begin position="336"/>
        <end position="363"/>
    </location>
</feature>
<feature type="compositionally biased region" description="Low complexity" evidence="4">
    <location>
        <begin position="175"/>
        <end position="192"/>
    </location>
</feature>
<evidence type="ECO:0000256" key="5">
    <source>
        <dbReference type="SAM" id="Phobius"/>
    </source>
</evidence>
<gene>
    <name evidence="6" type="ORF">PPL_11993</name>
</gene>
<evidence type="ECO:0000256" key="3">
    <source>
        <dbReference type="ARBA" id="ARBA00023136"/>
    </source>
</evidence>
<feature type="compositionally biased region" description="Polar residues" evidence="4">
    <location>
        <begin position="1"/>
        <end position="11"/>
    </location>
</feature>
<feature type="transmembrane region" description="Helical" evidence="5">
    <location>
        <begin position="596"/>
        <end position="616"/>
    </location>
</feature>
<evidence type="ECO:0000313" key="6">
    <source>
        <dbReference type="EMBL" id="EFA74959.1"/>
    </source>
</evidence>
<feature type="compositionally biased region" description="Low complexity" evidence="4">
    <location>
        <begin position="21"/>
        <end position="42"/>
    </location>
</feature>
<dbReference type="Gene3D" id="1.20.1250.20">
    <property type="entry name" value="MFS general substrate transporter like domains"/>
    <property type="match status" value="1"/>
</dbReference>
<protein>
    <submittedName>
        <fullName evidence="6">Uncharacterized protein</fullName>
    </submittedName>
</protein>
<feature type="compositionally biased region" description="Low complexity" evidence="4">
    <location>
        <begin position="132"/>
        <end position="146"/>
    </location>
</feature>
<comment type="caution">
    <text evidence="6">The sequence shown here is derived from an EMBL/GenBank/DDBJ whole genome shotgun (WGS) entry which is preliminary data.</text>
</comment>
<dbReference type="RefSeq" id="XP_020427093.1">
    <property type="nucleotide sequence ID" value="XM_020582739.1"/>
</dbReference>
<feature type="transmembrane region" description="Helical" evidence="5">
    <location>
        <begin position="541"/>
        <end position="558"/>
    </location>
</feature>
<feature type="transmembrane region" description="Helical" evidence="5">
    <location>
        <begin position="490"/>
        <end position="509"/>
    </location>
</feature>
<evidence type="ECO:0000313" key="7">
    <source>
        <dbReference type="Proteomes" id="UP000001396"/>
    </source>
</evidence>